<dbReference type="CDD" id="cd10322">
    <property type="entry name" value="SLC5sbd"/>
    <property type="match status" value="1"/>
</dbReference>
<protein>
    <submittedName>
        <fullName evidence="10">Sodium:solute symporter family protein</fullName>
    </submittedName>
</protein>
<feature type="transmembrane region" description="Helical" evidence="9">
    <location>
        <begin position="77"/>
        <end position="98"/>
    </location>
</feature>
<dbReference type="InterPro" id="IPR001734">
    <property type="entry name" value="Na/solute_symporter"/>
</dbReference>
<evidence type="ECO:0000313" key="10">
    <source>
        <dbReference type="EMBL" id="GAA4386049.1"/>
    </source>
</evidence>
<reference evidence="11" key="1">
    <citation type="journal article" date="2019" name="Int. J. Syst. Evol. Microbiol.">
        <title>The Global Catalogue of Microorganisms (GCM) 10K type strain sequencing project: providing services to taxonomists for standard genome sequencing and annotation.</title>
        <authorList>
            <consortium name="The Broad Institute Genomics Platform"/>
            <consortium name="The Broad Institute Genome Sequencing Center for Infectious Disease"/>
            <person name="Wu L."/>
            <person name="Ma J."/>
        </authorList>
    </citation>
    <scope>NUCLEOTIDE SEQUENCE [LARGE SCALE GENOMIC DNA]</scope>
    <source>
        <strain evidence="11">JCM 17808</strain>
    </source>
</reference>
<dbReference type="Gene3D" id="1.20.1730.10">
    <property type="entry name" value="Sodium/glucose cotransporter"/>
    <property type="match status" value="1"/>
</dbReference>
<evidence type="ECO:0000256" key="1">
    <source>
        <dbReference type="ARBA" id="ARBA00004141"/>
    </source>
</evidence>
<dbReference type="EMBL" id="BAABGL010000004">
    <property type="protein sequence ID" value="GAA4386049.1"/>
    <property type="molecule type" value="Genomic_DNA"/>
</dbReference>
<evidence type="ECO:0000256" key="2">
    <source>
        <dbReference type="ARBA" id="ARBA00006434"/>
    </source>
</evidence>
<gene>
    <name evidence="10" type="ORF">GCM10023167_08530</name>
</gene>
<dbReference type="InterPro" id="IPR050277">
    <property type="entry name" value="Sodium:Solute_Symporter"/>
</dbReference>
<feature type="transmembrane region" description="Helical" evidence="9">
    <location>
        <begin position="183"/>
        <end position="205"/>
    </location>
</feature>
<accession>A0ABP8J6Q0</accession>
<feature type="transmembrane region" description="Helical" evidence="9">
    <location>
        <begin position="47"/>
        <end position="71"/>
    </location>
</feature>
<feature type="region of interest" description="Disordered" evidence="8">
    <location>
        <begin position="471"/>
        <end position="494"/>
    </location>
</feature>
<keyword evidence="6 9" id="KW-0472">Membrane</keyword>
<evidence type="ECO:0000256" key="4">
    <source>
        <dbReference type="ARBA" id="ARBA00022692"/>
    </source>
</evidence>
<feature type="transmembrane region" description="Helical" evidence="9">
    <location>
        <begin position="420"/>
        <end position="438"/>
    </location>
</feature>
<feature type="transmembrane region" description="Helical" evidence="9">
    <location>
        <begin position="266"/>
        <end position="288"/>
    </location>
</feature>
<feature type="transmembrane region" description="Helical" evidence="9">
    <location>
        <begin position="225"/>
        <end position="245"/>
    </location>
</feature>
<evidence type="ECO:0000256" key="5">
    <source>
        <dbReference type="ARBA" id="ARBA00022989"/>
    </source>
</evidence>
<comment type="subcellular location">
    <subcellularLocation>
        <location evidence="1">Membrane</location>
        <topology evidence="1">Multi-pass membrane protein</topology>
    </subcellularLocation>
</comment>
<dbReference type="PROSITE" id="PS50283">
    <property type="entry name" value="NA_SOLUT_SYMP_3"/>
    <property type="match status" value="1"/>
</dbReference>
<evidence type="ECO:0000256" key="3">
    <source>
        <dbReference type="ARBA" id="ARBA00022448"/>
    </source>
</evidence>
<keyword evidence="5 9" id="KW-1133">Transmembrane helix</keyword>
<comment type="caution">
    <text evidence="10">The sequence shown here is derived from an EMBL/GenBank/DDBJ whole genome shotgun (WGS) entry which is preliminary data.</text>
</comment>
<feature type="transmembrane region" description="Helical" evidence="9">
    <location>
        <begin position="388"/>
        <end position="408"/>
    </location>
</feature>
<evidence type="ECO:0000256" key="9">
    <source>
        <dbReference type="SAM" id="Phobius"/>
    </source>
</evidence>
<keyword evidence="4 9" id="KW-0812">Transmembrane</keyword>
<feature type="compositionally biased region" description="Polar residues" evidence="8">
    <location>
        <begin position="477"/>
        <end position="494"/>
    </location>
</feature>
<evidence type="ECO:0000256" key="8">
    <source>
        <dbReference type="SAM" id="MobiDB-lite"/>
    </source>
</evidence>
<proteinExistence type="inferred from homology"/>
<dbReference type="PANTHER" id="PTHR48086">
    <property type="entry name" value="SODIUM/PROLINE SYMPORTER-RELATED"/>
    <property type="match status" value="1"/>
</dbReference>
<comment type="similarity">
    <text evidence="2 7">Belongs to the sodium:solute symporter (SSF) (TC 2.A.21) family.</text>
</comment>
<sequence length="494" mass="52815">MNFGTIALVTVTACIVLGIGAWISFYVGKKHNTEDDWLVGGRSLPMIVVAFTQYATAVGGGVLVAHVGISYAWGLSVFWYELFVIVGMLIIAMFANWLRKGRFSTIPEVFTRLYGQNKALLSIVAIAVILVPFGWLATQFVAFANLFSEVTGIPFTPLIIAMAIISLLFVLPGGLTSVAWSDFFFGVFMVGTSIVIAVYAVMSAGGWGQVVENVPDDMFTMPQGLTLAGAGTIVLWFFAIVPGTLTNQLYYQRVFASKSGKDARSSLYLGAIMVMIAGVYAFFIGVSVRAMNPSLGEDGREMAAGWFLTQVPTWLLALYGAFLMATIVSTTGSALQSVVANLINDLRGALIKEKTTQKKTISLSRWCTVGVTVIAATLAIIYPRALEWLVATYAYSASILAVPMLLGIILSKRFRVPVQVAFLSMGVGLAACGVAYLMGTTVPYAVFGIIGSGIAYAVALAIWKPARSEGGHVVEDNPSQDSPAPISTQDGERA</sequence>
<evidence type="ECO:0000256" key="7">
    <source>
        <dbReference type="RuleBase" id="RU362091"/>
    </source>
</evidence>
<feature type="transmembrane region" description="Helical" evidence="9">
    <location>
        <begin position="444"/>
        <end position="463"/>
    </location>
</feature>
<evidence type="ECO:0000256" key="6">
    <source>
        <dbReference type="ARBA" id="ARBA00023136"/>
    </source>
</evidence>
<dbReference type="InterPro" id="IPR038377">
    <property type="entry name" value="Na/Glc_symporter_sf"/>
</dbReference>
<feature type="transmembrane region" description="Helical" evidence="9">
    <location>
        <begin position="153"/>
        <end position="171"/>
    </location>
</feature>
<keyword evidence="3" id="KW-0813">Transport</keyword>
<dbReference type="Proteomes" id="UP001500642">
    <property type="component" value="Unassembled WGS sequence"/>
</dbReference>
<feature type="transmembrane region" description="Helical" evidence="9">
    <location>
        <begin position="363"/>
        <end position="382"/>
    </location>
</feature>
<dbReference type="Pfam" id="PF00474">
    <property type="entry name" value="SSF"/>
    <property type="match status" value="1"/>
</dbReference>
<feature type="transmembrane region" description="Helical" evidence="9">
    <location>
        <begin position="6"/>
        <end position="27"/>
    </location>
</feature>
<name>A0ABP8J6Q0_9MICO</name>
<dbReference type="PANTHER" id="PTHR48086:SF7">
    <property type="entry name" value="SODIUM-SOLUTE SYMPORTER-RELATED"/>
    <property type="match status" value="1"/>
</dbReference>
<dbReference type="RefSeq" id="WP_345030148.1">
    <property type="nucleotide sequence ID" value="NZ_BAABGL010000004.1"/>
</dbReference>
<organism evidence="10 11">
    <name type="scientific">Brevibacterium pityocampae</name>
    <dbReference type="NCBI Taxonomy" id="506594"/>
    <lineage>
        <taxon>Bacteria</taxon>
        <taxon>Bacillati</taxon>
        <taxon>Actinomycetota</taxon>
        <taxon>Actinomycetes</taxon>
        <taxon>Micrococcales</taxon>
        <taxon>Brevibacteriaceae</taxon>
        <taxon>Brevibacterium</taxon>
    </lineage>
</organism>
<feature type="transmembrane region" description="Helical" evidence="9">
    <location>
        <begin position="119"/>
        <end position="147"/>
    </location>
</feature>
<evidence type="ECO:0000313" key="11">
    <source>
        <dbReference type="Proteomes" id="UP001500642"/>
    </source>
</evidence>
<keyword evidence="11" id="KW-1185">Reference proteome</keyword>